<keyword evidence="2" id="KW-0813">Transport</keyword>
<keyword evidence="4 13" id="KW-0812">Transmembrane</keyword>
<dbReference type="EMBL" id="JABXBU010002231">
    <property type="protein sequence ID" value="KAF8763753.1"/>
    <property type="molecule type" value="Genomic_DNA"/>
</dbReference>
<reference evidence="15" key="1">
    <citation type="journal article" date="2020" name="bioRxiv">
        <title>Chromosome-level reference genome of the European wasp spider Argiope bruennichi: a resource for studies on range expansion and evolutionary adaptation.</title>
        <authorList>
            <person name="Sheffer M.M."/>
            <person name="Hoppe A."/>
            <person name="Krehenwinkel H."/>
            <person name="Uhl G."/>
            <person name="Kuss A.W."/>
            <person name="Jensen L."/>
            <person name="Jensen C."/>
            <person name="Gillespie R.G."/>
            <person name="Hoff K.J."/>
            <person name="Prost S."/>
        </authorList>
    </citation>
    <scope>NUCLEOTIDE SEQUENCE</scope>
</reference>
<evidence type="ECO:0000256" key="4">
    <source>
        <dbReference type="ARBA" id="ARBA00022692"/>
    </source>
</evidence>
<dbReference type="GO" id="GO:0015276">
    <property type="term" value="F:ligand-gated monoatomic ion channel activity"/>
    <property type="evidence" value="ECO:0007669"/>
    <property type="project" value="InterPro"/>
</dbReference>
<keyword evidence="11" id="KW-1071">Ligand-gated ion channel</keyword>
<comment type="subcellular location">
    <subcellularLocation>
        <location evidence="1">Cell membrane</location>
        <topology evidence="1">Multi-pass membrane protein</topology>
    </subcellularLocation>
</comment>
<evidence type="ECO:0000313" key="15">
    <source>
        <dbReference type="EMBL" id="KAF8763753.1"/>
    </source>
</evidence>
<evidence type="ECO:0000256" key="11">
    <source>
        <dbReference type="ARBA" id="ARBA00023286"/>
    </source>
</evidence>
<feature type="transmembrane region" description="Helical" evidence="13">
    <location>
        <begin position="128"/>
        <end position="146"/>
    </location>
</feature>
<sequence length="280" mass="31496">MNSSQLITVAVLPIPNILDVENREEKRLNGYEGRFLHAILTGLGFQFDIVEAKDGQYGSLKADGNWTGMVGMVHRGEADLAFTTLAITEQRTEIIDFSPTYENVAPTFAYKKPGVTLPLFAYLYPFDIIVWGCIFLLLFLLPAFFVKISDKKIHYGTTFYKFFASLLGQSFKMTSKSSHLNALLCCWWIAITIIPASYSAAEKVFEGVGSDPCVGIWSSMKPKIYEILVLMLNCSCSSDNPNIKLSHCLGWSLDSNFLLANHEFFVSVCARLQYILYRIK</sequence>
<keyword evidence="8 13" id="KW-0472">Membrane</keyword>
<evidence type="ECO:0000256" key="2">
    <source>
        <dbReference type="ARBA" id="ARBA00022448"/>
    </source>
</evidence>
<keyword evidence="5 13" id="KW-1133">Transmembrane helix</keyword>
<keyword evidence="12" id="KW-0407">Ion channel</keyword>
<dbReference type="PANTHER" id="PTHR42643">
    <property type="entry name" value="IONOTROPIC RECEPTOR 20A-RELATED"/>
    <property type="match status" value="1"/>
</dbReference>
<evidence type="ECO:0000256" key="8">
    <source>
        <dbReference type="ARBA" id="ARBA00023136"/>
    </source>
</evidence>
<keyword evidence="16" id="KW-1185">Reference proteome</keyword>
<dbReference type="FunFam" id="3.40.190.10:FF:000078">
    <property type="entry name" value="glutamate receptor ionotropic, NMDA 3B"/>
    <property type="match status" value="1"/>
</dbReference>
<dbReference type="Proteomes" id="UP000807504">
    <property type="component" value="Unassembled WGS sequence"/>
</dbReference>
<keyword evidence="3" id="KW-1003">Cell membrane</keyword>
<protein>
    <submittedName>
        <fullName evidence="15">Glutamate receptor ionotropic like protein</fullName>
    </submittedName>
</protein>
<evidence type="ECO:0000256" key="10">
    <source>
        <dbReference type="ARBA" id="ARBA00023180"/>
    </source>
</evidence>
<feature type="domain" description="Ionotropic glutamate receptor L-glutamate and glycine-binding" evidence="14">
    <location>
        <begin position="15"/>
        <end position="75"/>
    </location>
</feature>
<evidence type="ECO:0000313" key="16">
    <source>
        <dbReference type="Proteomes" id="UP000807504"/>
    </source>
</evidence>
<keyword evidence="9 15" id="KW-0675">Receptor</keyword>
<evidence type="ECO:0000259" key="14">
    <source>
        <dbReference type="SMART" id="SM00918"/>
    </source>
</evidence>
<feature type="transmembrane region" description="Helical" evidence="13">
    <location>
        <begin position="180"/>
        <end position="198"/>
    </location>
</feature>
<dbReference type="SMART" id="SM00918">
    <property type="entry name" value="Lig_chan-Glu_bd"/>
    <property type="match status" value="1"/>
</dbReference>
<name>A0A8T0DZY8_ARGBR</name>
<dbReference type="Gene3D" id="3.40.190.10">
    <property type="entry name" value="Periplasmic binding protein-like II"/>
    <property type="match status" value="1"/>
</dbReference>
<dbReference type="PANTHER" id="PTHR42643:SF38">
    <property type="entry name" value="IONOTROPIC RECEPTOR 100A"/>
    <property type="match status" value="1"/>
</dbReference>
<evidence type="ECO:0000256" key="1">
    <source>
        <dbReference type="ARBA" id="ARBA00004651"/>
    </source>
</evidence>
<keyword evidence="6" id="KW-0175">Coiled coil</keyword>
<keyword evidence="7" id="KW-0406">Ion transport</keyword>
<evidence type="ECO:0000256" key="9">
    <source>
        <dbReference type="ARBA" id="ARBA00023170"/>
    </source>
</evidence>
<dbReference type="InterPro" id="IPR019594">
    <property type="entry name" value="Glu/Gly-bd"/>
</dbReference>
<evidence type="ECO:0000256" key="3">
    <source>
        <dbReference type="ARBA" id="ARBA00022475"/>
    </source>
</evidence>
<dbReference type="GO" id="GO:0005886">
    <property type="term" value="C:plasma membrane"/>
    <property type="evidence" value="ECO:0007669"/>
    <property type="project" value="UniProtKB-SubCell"/>
</dbReference>
<dbReference type="AlphaFoldDB" id="A0A8T0DZY8"/>
<organism evidence="15 16">
    <name type="scientific">Argiope bruennichi</name>
    <name type="common">Wasp spider</name>
    <name type="synonym">Aranea bruennichi</name>
    <dbReference type="NCBI Taxonomy" id="94029"/>
    <lineage>
        <taxon>Eukaryota</taxon>
        <taxon>Metazoa</taxon>
        <taxon>Ecdysozoa</taxon>
        <taxon>Arthropoda</taxon>
        <taxon>Chelicerata</taxon>
        <taxon>Arachnida</taxon>
        <taxon>Araneae</taxon>
        <taxon>Araneomorphae</taxon>
        <taxon>Entelegynae</taxon>
        <taxon>Araneoidea</taxon>
        <taxon>Araneidae</taxon>
        <taxon>Argiope</taxon>
    </lineage>
</organism>
<dbReference type="Pfam" id="PF10613">
    <property type="entry name" value="Lig_chan-Glu_bd"/>
    <property type="match status" value="1"/>
</dbReference>
<dbReference type="GO" id="GO:0043226">
    <property type="term" value="C:organelle"/>
    <property type="evidence" value="ECO:0007669"/>
    <property type="project" value="UniProtKB-ARBA"/>
</dbReference>
<evidence type="ECO:0000256" key="6">
    <source>
        <dbReference type="ARBA" id="ARBA00023054"/>
    </source>
</evidence>
<evidence type="ECO:0000256" key="7">
    <source>
        <dbReference type="ARBA" id="ARBA00023065"/>
    </source>
</evidence>
<evidence type="ECO:0000256" key="5">
    <source>
        <dbReference type="ARBA" id="ARBA00022989"/>
    </source>
</evidence>
<keyword evidence="10" id="KW-0325">Glycoprotein</keyword>
<evidence type="ECO:0000256" key="12">
    <source>
        <dbReference type="ARBA" id="ARBA00023303"/>
    </source>
</evidence>
<evidence type="ECO:0000256" key="13">
    <source>
        <dbReference type="SAM" id="Phobius"/>
    </source>
</evidence>
<dbReference type="InterPro" id="IPR052192">
    <property type="entry name" value="Insect_Ionotropic_Sensory_Rcpt"/>
</dbReference>
<proteinExistence type="predicted"/>
<comment type="caution">
    <text evidence="15">The sequence shown here is derived from an EMBL/GenBank/DDBJ whole genome shotgun (WGS) entry which is preliminary data.</text>
</comment>
<gene>
    <name evidence="15" type="ORF">HNY73_021898</name>
</gene>
<dbReference type="SUPFAM" id="SSF53850">
    <property type="entry name" value="Periplasmic binding protein-like II"/>
    <property type="match status" value="1"/>
</dbReference>
<accession>A0A8T0DZY8</accession>
<reference evidence="15" key="2">
    <citation type="submission" date="2020-06" db="EMBL/GenBank/DDBJ databases">
        <authorList>
            <person name="Sheffer M."/>
        </authorList>
    </citation>
    <scope>NUCLEOTIDE SEQUENCE</scope>
</reference>